<dbReference type="InterPro" id="IPR036364">
    <property type="entry name" value="SEA_dom_sf"/>
</dbReference>
<feature type="domain" description="SEA" evidence="3">
    <location>
        <begin position="10"/>
        <end position="124"/>
    </location>
</feature>
<dbReference type="InParanoid" id="K1R394"/>
<name>K1R394_MAGGI</name>
<sequence length="1080" mass="118039">MTWRVVGQQIFTKFRGDFLLWELWNPDFLNTSSENYKSLEGDLLQEISDLFSNVPNFKTEGLIGLRQDDEYTEATISFEFNDPITSSMSDVVYDPSTRMHTFSTSSKGATSQMKSSFYSSELSSSMDFDILPSFTGVDMTSSSSGIVLPSVHTSSFLLSSASPAPLLDLSVLNSSTSASSYFHRPTAALKDPSSYSSYTLSSFSSAYVKNSNHTLTFYHYGQAGISHSQADTRHHRFHPVSPCLHAYSRLYPCHSNTSSIRFASSNPHYKRNGEPSATSVTHSKEPVSESRLISLETSHLVFSSVVSSSVPIETQDISSSLMVTSASSTALVSEIQPTSTAEDSSTTVYETTSSASVTTRTPQPISQTTTAPTTTTSVPRQIVSGKVRMVNQQWLSEYENTNSSLYRIIYEQVRATLTDAYSRSSYGNRLVTVSDIIFRPGSIIAEFSVTFSGVEEIDPVLLDQDINAFAQNLPEEFSIDPEFTSHEALTTASTLPFTTAAPTTAAPTTAAPTTAAPTTSAPTTTAPTTTAPTTLAATTPSSTTAPVTHDPTEKPETTEKTTIPVTTEKATPSSGSFSSTDSVTTPYLATTEEIRTLNQTTQTPVSDTVTSTTGPTTLHPVTTQTVITGSQETNATTKSYTTSNVQQTTPDITKLSTEAETRPPTTTTVIPTTTPTTTTAIPTTTTVIPTITTTKPTTTVGTTEPQITRVFQVELRILNEQWVPEYAVTGSLEYENLNSEYKAILYSVYDFDAKYMERFLEISNLQFSPGSVIMNFVVTFLGGEEVDVSLLNDDVNQAFKDGFFGPDLLAVYKNSIYKDRVIDIVNITFREGSVIVDYSVQFTENESVPLEQLNSIVSSAVKIPSIPSSTTEESTALPESTTELPVTRSDFMVPNWGIAVIVCGAVVLVFLLAMICVLCSRRHTKQKYRMPEDPDDIGYIRKSNGSEFAYDNNIPKETMTVDEEMKAPNQVYHLKTSDLQQNAGQELQKNGNTQAQDDNTIQLQITDINTAASPPARPGEESEPSEGEATVIDTDSVTESMGKAQSEVESLDLDENMFESLKEFPRTNYDEKQDVWQTHL</sequence>
<feature type="compositionally biased region" description="Low complexity" evidence="1">
    <location>
        <begin position="560"/>
        <end position="583"/>
    </location>
</feature>
<feature type="compositionally biased region" description="Low complexity" evidence="1">
    <location>
        <begin position="662"/>
        <end position="680"/>
    </location>
</feature>
<dbReference type="PROSITE" id="PS50024">
    <property type="entry name" value="SEA"/>
    <property type="match status" value="2"/>
</dbReference>
<feature type="compositionally biased region" description="Low complexity" evidence="1">
    <location>
        <begin position="361"/>
        <end position="377"/>
    </location>
</feature>
<proteinExistence type="predicted"/>
<keyword evidence="2" id="KW-1133">Transmembrane helix</keyword>
<accession>K1R394</accession>
<feature type="region of interest" description="Disordered" evidence="1">
    <location>
        <begin position="1011"/>
        <end position="1052"/>
    </location>
</feature>
<dbReference type="Pfam" id="PF01390">
    <property type="entry name" value="SEA"/>
    <property type="match status" value="2"/>
</dbReference>
<feature type="region of interest" description="Disordered" evidence="1">
    <location>
        <begin position="659"/>
        <end position="680"/>
    </location>
</feature>
<dbReference type="HOGENOM" id="CLU_286234_0_0_1"/>
<gene>
    <name evidence="4" type="ORF">CGI_10027867</name>
</gene>
<dbReference type="Gene3D" id="3.30.70.960">
    <property type="entry name" value="SEA domain"/>
    <property type="match status" value="1"/>
</dbReference>
<organism evidence="4">
    <name type="scientific">Magallana gigas</name>
    <name type="common">Pacific oyster</name>
    <name type="synonym">Crassostrea gigas</name>
    <dbReference type="NCBI Taxonomy" id="29159"/>
    <lineage>
        <taxon>Eukaryota</taxon>
        <taxon>Metazoa</taxon>
        <taxon>Spiralia</taxon>
        <taxon>Lophotrochozoa</taxon>
        <taxon>Mollusca</taxon>
        <taxon>Bivalvia</taxon>
        <taxon>Autobranchia</taxon>
        <taxon>Pteriomorphia</taxon>
        <taxon>Ostreida</taxon>
        <taxon>Ostreoidea</taxon>
        <taxon>Ostreidae</taxon>
        <taxon>Magallana</taxon>
    </lineage>
</organism>
<evidence type="ECO:0000256" key="1">
    <source>
        <dbReference type="SAM" id="MobiDB-lite"/>
    </source>
</evidence>
<reference evidence="4" key="1">
    <citation type="journal article" date="2012" name="Nature">
        <title>The oyster genome reveals stress adaptation and complexity of shell formation.</title>
        <authorList>
            <person name="Zhang G."/>
            <person name="Fang X."/>
            <person name="Guo X."/>
            <person name="Li L."/>
            <person name="Luo R."/>
            <person name="Xu F."/>
            <person name="Yang P."/>
            <person name="Zhang L."/>
            <person name="Wang X."/>
            <person name="Qi H."/>
            <person name="Xiong Z."/>
            <person name="Que H."/>
            <person name="Xie Y."/>
            <person name="Holland P.W."/>
            <person name="Paps J."/>
            <person name="Zhu Y."/>
            <person name="Wu F."/>
            <person name="Chen Y."/>
            <person name="Wang J."/>
            <person name="Peng C."/>
            <person name="Meng J."/>
            <person name="Yang L."/>
            <person name="Liu J."/>
            <person name="Wen B."/>
            <person name="Zhang N."/>
            <person name="Huang Z."/>
            <person name="Zhu Q."/>
            <person name="Feng Y."/>
            <person name="Mount A."/>
            <person name="Hedgecock D."/>
            <person name="Xu Z."/>
            <person name="Liu Y."/>
            <person name="Domazet-Loso T."/>
            <person name="Du Y."/>
            <person name="Sun X."/>
            <person name="Zhang S."/>
            <person name="Liu B."/>
            <person name="Cheng P."/>
            <person name="Jiang X."/>
            <person name="Li J."/>
            <person name="Fan D."/>
            <person name="Wang W."/>
            <person name="Fu W."/>
            <person name="Wang T."/>
            <person name="Wang B."/>
            <person name="Zhang J."/>
            <person name="Peng Z."/>
            <person name="Li Y."/>
            <person name="Li N."/>
            <person name="Wang J."/>
            <person name="Chen M."/>
            <person name="He Y."/>
            <person name="Tan F."/>
            <person name="Song X."/>
            <person name="Zheng Q."/>
            <person name="Huang R."/>
            <person name="Yang H."/>
            <person name="Du X."/>
            <person name="Chen L."/>
            <person name="Yang M."/>
            <person name="Gaffney P.M."/>
            <person name="Wang S."/>
            <person name="Luo L."/>
            <person name="She Z."/>
            <person name="Ming Y."/>
            <person name="Huang W."/>
            <person name="Zhang S."/>
            <person name="Huang B."/>
            <person name="Zhang Y."/>
            <person name="Qu T."/>
            <person name="Ni P."/>
            <person name="Miao G."/>
            <person name="Wang J."/>
            <person name="Wang Q."/>
            <person name="Steinberg C.E."/>
            <person name="Wang H."/>
            <person name="Li N."/>
            <person name="Qian L."/>
            <person name="Zhang G."/>
            <person name="Li Y."/>
            <person name="Yang H."/>
            <person name="Liu X."/>
            <person name="Wang J."/>
            <person name="Yin Y."/>
            <person name="Wang J."/>
        </authorList>
    </citation>
    <scope>NUCLEOTIDE SEQUENCE [LARGE SCALE GENOMIC DNA]</scope>
    <source>
        <strain evidence="4">05x7-T-G4-1.051#20</strain>
    </source>
</reference>
<dbReference type="SUPFAM" id="SSF82671">
    <property type="entry name" value="SEA domain"/>
    <property type="match status" value="2"/>
</dbReference>
<feature type="compositionally biased region" description="Low complexity" evidence="1">
    <location>
        <begin position="503"/>
        <end position="546"/>
    </location>
</feature>
<protein>
    <recommendedName>
        <fullName evidence="3">SEA domain-containing protein</fullName>
    </recommendedName>
</protein>
<evidence type="ECO:0000259" key="3">
    <source>
        <dbReference type="PROSITE" id="PS50024"/>
    </source>
</evidence>
<feature type="region of interest" description="Disordered" evidence="1">
    <location>
        <begin position="264"/>
        <end position="287"/>
    </location>
</feature>
<feature type="region of interest" description="Disordered" evidence="1">
    <location>
        <begin position="337"/>
        <end position="377"/>
    </location>
</feature>
<feature type="domain" description="SEA" evidence="3">
    <location>
        <begin position="379"/>
        <end position="491"/>
    </location>
</feature>
<dbReference type="InterPro" id="IPR000082">
    <property type="entry name" value="SEA_dom"/>
</dbReference>
<keyword evidence="2" id="KW-0472">Membrane</keyword>
<feature type="region of interest" description="Disordered" evidence="1">
    <location>
        <begin position="601"/>
        <end position="620"/>
    </location>
</feature>
<dbReference type="EMBL" id="JH818873">
    <property type="protein sequence ID" value="EKC40218.1"/>
    <property type="molecule type" value="Genomic_DNA"/>
</dbReference>
<evidence type="ECO:0000313" key="4">
    <source>
        <dbReference type="EMBL" id="EKC40218.1"/>
    </source>
</evidence>
<feature type="compositionally biased region" description="Basic and acidic residues" evidence="1">
    <location>
        <begin position="550"/>
        <end position="559"/>
    </location>
</feature>
<feature type="compositionally biased region" description="Polar residues" evidence="1">
    <location>
        <begin position="337"/>
        <end position="360"/>
    </location>
</feature>
<feature type="region of interest" description="Disordered" evidence="1">
    <location>
        <begin position="503"/>
        <end position="583"/>
    </location>
</feature>
<evidence type="ECO:0000256" key="2">
    <source>
        <dbReference type="SAM" id="Phobius"/>
    </source>
</evidence>
<keyword evidence="2" id="KW-0812">Transmembrane</keyword>
<dbReference type="AlphaFoldDB" id="K1R394"/>
<feature type="transmembrane region" description="Helical" evidence="2">
    <location>
        <begin position="896"/>
        <end position="920"/>
    </location>
</feature>